<proteinExistence type="predicted"/>
<evidence type="ECO:0000313" key="3">
    <source>
        <dbReference type="Proteomes" id="UP000321306"/>
    </source>
</evidence>
<dbReference type="EMBL" id="BJXB01000001">
    <property type="protein sequence ID" value="GEM44792.1"/>
    <property type="molecule type" value="Genomic_DNA"/>
</dbReference>
<comment type="caution">
    <text evidence="2">The sequence shown here is derived from an EMBL/GenBank/DDBJ whole genome shotgun (WGS) entry which is preliminary data.</text>
</comment>
<dbReference type="AlphaFoldDB" id="A0A511MW40"/>
<dbReference type="Proteomes" id="UP000321306">
    <property type="component" value="Unassembled WGS sequence"/>
</dbReference>
<dbReference type="RefSeq" id="WP_146881922.1">
    <property type="nucleotide sequence ID" value="NZ_BJXB01000001.1"/>
</dbReference>
<evidence type="ECO:0000259" key="1">
    <source>
        <dbReference type="Pfam" id="PF13401"/>
    </source>
</evidence>
<dbReference type="SUPFAM" id="SSF52540">
    <property type="entry name" value="P-loop containing nucleoside triphosphate hydrolases"/>
    <property type="match status" value="1"/>
</dbReference>
<dbReference type="InterPro" id="IPR052026">
    <property type="entry name" value="ExeA_AAA_ATPase_DNA-bind"/>
</dbReference>
<sequence>MMKMSLETLDNVHEFLKTRAVATSLPAGFKQTSNFVAIARAIAKAEKMQAPLALISGSHGVGKTTTLRWYSENWSALMFELEPKTQPKDILRRISSLLSINAGQGYRMQTSVLIDQLKDNPRIIILDEAQRADYDSLDLLKYLADSSGSTFILSASPSMGERIKKWPDIDSRVWIKKRVNPMDAQELVDLYLEDGWLKETLLEIHKCTGGVHREITALFRNCDQLLNGTDLTYSNLLPAHIRAIVNEEMS</sequence>
<organism evidence="2 3">
    <name type="scientific">Deinococcus cellulosilyticus (strain DSM 18568 / NBRC 106333 / KACC 11606 / 5516J-15)</name>
    <dbReference type="NCBI Taxonomy" id="1223518"/>
    <lineage>
        <taxon>Bacteria</taxon>
        <taxon>Thermotogati</taxon>
        <taxon>Deinococcota</taxon>
        <taxon>Deinococci</taxon>
        <taxon>Deinococcales</taxon>
        <taxon>Deinococcaceae</taxon>
        <taxon>Deinococcus</taxon>
    </lineage>
</organism>
<dbReference type="GO" id="GO:0016887">
    <property type="term" value="F:ATP hydrolysis activity"/>
    <property type="evidence" value="ECO:0007669"/>
    <property type="project" value="InterPro"/>
</dbReference>
<keyword evidence="3" id="KW-1185">Reference proteome</keyword>
<dbReference type="OrthoDB" id="70692at2"/>
<dbReference type="Pfam" id="PF13401">
    <property type="entry name" value="AAA_22"/>
    <property type="match status" value="1"/>
</dbReference>
<dbReference type="InterPro" id="IPR049945">
    <property type="entry name" value="AAA_22"/>
</dbReference>
<reference evidence="2 3" key="1">
    <citation type="submission" date="2019-07" db="EMBL/GenBank/DDBJ databases">
        <title>Whole genome shotgun sequence of Deinococcus cellulosilyticus NBRC 106333.</title>
        <authorList>
            <person name="Hosoyama A."/>
            <person name="Uohara A."/>
            <person name="Ohji S."/>
            <person name="Ichikawa N."/>
        </authorList>
    </citation>
    <scope>NUCLEOTIDE SEQUENCE [LARGE SCALE GENOMIC DNA]</scope>
    <source>
        <strain evidence="2 3">NBRC 106333</strain>
    </source>
</reference>
<evidence type="ECO:0000313" key="2">
    <source>
        <dbReference type="EMBL" id="GEM44792.1"/>
    </source>
</evidence>
<dbReference type="InterPro" id="IPR027417">
    <property type="entry name" value="P-loop_NTPase"/>
</dbReference>
<dbReference type="PANTHER" id="PTHR35894">
    <property type="entry name" value="GENERAL SECRETION PATHWAY PROTEIN A-RELATED"/>
    <property type="match status" value="1"/>
</dbReference>
<gene>
    <name evidence="2" type="ORF">DC3_04270</name>
</gene>
<feature type="domain" description="ORC1/DEAH AAA+ ATPase" evidence="1">
    <location>
        <begin position="49"/>
        <end position="159"/>
    </location>
</feature>
<accession>A0A511MW40</accession>
<protein>
    <recommendedName>
        <fullName evidence="1">ORC1/DEAH AAA+ ATPase domain-containing protein</fullName>
    </recommendedName>
</protein>
<dbReference type="PANTHER" id="PTHR35894:SF1">
    <property type="entry name" value="PHOSPHORIBULOKINASE _ URIDINE KINASE FAMILY"/>
    <property type="match status" value="1"/>
</dbReference>
<dbReference type="Gene3D" id="3.40.50.300">
    <property type="entry name" value="P-loop containing nucleotide triphosphate hydrolases"/>
    <property type="match status" value="1"/>
</dbReference>
<name>A0A511MW40_DEIC1</name>